<dbReference type="RefSeq" id="WP_090379609.1">
    <property type="nucleotide sequence ID" value="NZ_CP156749.1"/>
</dbReference>
<name>A0A1H4XEM3_PSEAG</name>
<dbReference type="AlphaFoldDB" id="A0A1H4XEM3"/>
<proteinExistence type="predicted"/>
<keyword evidence="3" id="KW-1185">Reference proteome</keyword>
<keyword evidence="1" id="KW-0732">Signal</keyword>
<reference evidence="3" key="1">
    <citation type="submission" date="2016-10" db="EMBL/GenBank/DDBJ databases">
        <authorList>
            <person name="Varghese N."/>
            <person name="Submissions S."/>
        </authorList>
    </citation>
    <scope>NUCLEOTIDE SEQUENCE [LARGE SCALE GENOMIC DNA]</scope>
    <source>
        <strain evidence="3">DSM 12111</strain>
    </source>
</reference>
<sequence>MTKPFALLCLLVLGGCTAQSKTVFIADFENACAYPVSITTHEYSNAKEPFVQDQLLAPGEVTEVLSYISFDDELQNSFPDTYRLNIAANGRSHSLDKPRFLALLERSHHERRGNAIYNWRISDTTLCP</sequence>
<dbReference type="OrthoDB" id="6883806at2"/>
<protein>
    <recommendedName>
        <fullName evidence="4">Lipoprotein</fullName>
    </recommendedName>
</protein>
<dbReference type="EMBL" id="FNSC01000001">
    <property type="protein sequence ID" value="SED04066.1"/>
    <property type="molecule type" value="Genomic_DNA"/>
</dbReference>
<evidence type="ECO:0000313" key="3">
    <source>
        <dbReference type="Proteomes" id="UP000242849"/>
    </source>
</evidence>
<dbReference type="PROSITE" id="PS51257">
    <property type="entry name" value="PROKAR_LIPOPROTEIN"/>
    <property type="match status" value="1"/>
</dbReference>
<evidence type="ECO:0008006" key="4">
    <source>
        <dbReference type="Google" id="ProtNLM"/>
    </source>
</evidence>
<feature type="chain" id="PRO_5017356483" description="Lipoprotein" evidence="1">
    <location>
        <begin position="26"/>
        <end position="128"/>
    </location>
</feature>
<dbReference type="Proteomes" id="UP000242849">
    <property type="component" value="Unassembled WGS sequence"/>
</dbReference>
<dbReference type="STRING" id="53406.SAMN05421553_1916"/>
<organism evidence="2 3">
    <name type="scientific">Pseudomonas anguilliseptica</name>
    <dbReference type="NCBI Taxonomy" id="53406"/>
    <lineage>
        <taxon>Bacteria</taxon>
        <taxon>Pseudomonadati</taxon>
        <taxon>Pseudomonadota</taxon>
        <taxon>Gammaproteobacteria</taxon>
        <taxon>Pseudomonadales</taxon>
        <taxon>Pseudomonadaceae</taxon>
        <taxon>Pseudomonas</taxon>
    </lineage>
</organism>
<gene>
    <name evidence="2" type="ORF">SAMN05421553_1916</name>
</gene>
<feature type="signal peptide" evidence="1">
    <location>
        <begin position="1"/>
        <end position="25"/>
    </location>
</feature>
<accession>A0A1H4XEM3</accession>
<evidence type="ECO:0000313" key="2">
    <source>
        <dbReference type="EMBL" id="SED04066.1"/>
    </source>
</evidence>
<evidence type="ECO:0000256" key="1">
    <source>
        <dbReference type="SAM" id="SignalP"/>
    </source>
</evidence>